<protein>
    <recommendedName>
        <fullName evidence="2">C3H1-type domain-containing protein</fullName>
    </recommendedName>
</protein>
<reference evidence="3" key="1">
    <citation type="submission" date="2021-02" db="EMBL/GenBank/DDBJ databases">
        <authorList>
            <person name="Dougan E. K."/>
            <person name="Rhodes N."/>
            <person name="Thang M."/>
            <person name="Chan C."/>
        </authorList>
    </citation>
    <scope>NUCLEOTIDE SEQUENCE</scope>
</reference>
<keyword evidence="4" id="KW-1185">Reference proteome</keyword>
<accession>A0A812R1S5</accession>
<dbReference type="PROSITE" id="PS50103">
    <property type="entry name" value="ZF_C3H1"/>
    <property type="match status" value="1"/>
</dbReference>
<dbReference type="EMBL" id="CAJNJA010018142">
    <property type="protein sequence ID" value="CAE7416193.1"/>
    <property type="molecule type" value="Genomic_DNA"/>
</dbReference>
<dbReference type="AlphaFoldDB" id="A0A812R1S5"/>
<keyword evidence="1" id="KW-0863">Zinc-finger</keyword>
<organism evidence="3 4">
    <name type="scientific">Symbiodinium necroappetens</name>
    <dbReference type="NCBI Taxonomy" id="1628268"/>
    <lineage>
        <taxon>Eukaryota</taxon>
        <taxon>Sar</taxon>
        <taxon>Alveolata</taxon>
        <taxon>Dinophyceae</taxon>
        <taxon>Suessiales</taxon>
        <taxon>Symbiodiniaceae</taxon>
        <taxon>Symbiodinium</taxon>
    </lineage>
</organism>
<evidence type="ECO:0000313" key="4">
    <source>
        <dbReference type="Proteomes" id="UP000601435"/>
    </source>
</evidence>
<sequence length="227" mass="25957">MEQHMYHNTFIHFSAEEHPLPRSKSAPSLSMPSCGEELVKLKAETHLSNFLERVAQNFRWTARPPPRVPGSFAHPEACSRPCVHYRFGNCTKGSSCEFCHLEHPRPKMKLDKMQRQCYDKLNEPQVLSLLLPYLKHRADQQAIGADIAPIIELIEGRLQEASPLQQLGWRKAELLDRSLRRMNTSRLMELLVGHPKVDTNLADQLSLVFGRARSVIQMRSSVQELLG</sequence>
<gene>
    <name evidence="3" type="ORF">SNEC2469_LOCUS11431</name>
</gene>
<keyword evidence="1" id="KW-0862">Zinc</keyword>
<comment type="caution">
    <text evidence="3">The sequence shown here is derived from an EMBL/GenBank/DDBJ whole genome shotgun (WGS) entry which is preliminary data.</text>
</comment>
<dbReference type="GO" id="GO:0008270">
    <property type="term" value="F:zinc ion binding"/>
    <property type="evidence" value="ECO:0007669"/>
    <property type="project" value="UniProtKB-KW"/>
</dbReference>
<feature type="domain" description="C3H1-type" evidence="2">
    <location>
        <begin position="76"/>
        <end position="103"/>
    </location>
</feature>
<evidence type="ECO:0000259" key="2">
    <source>
        <dbReference type="PROSITE" id="PS50103"/>
    </source>
</evidence>
<dbReference type="Proteomes" id="UP000601435">
    <property type="component" value="Unassembled WGS sequence"/>
</dbReference>
<proteinExistence type="predicted"/>
<keyword evidence="1" id="KW-0479">Metal-binding</keyword>
<feature type="zinc finger region" description="C3H1-type" evidence="1">
    <location>
        <begin position="76"/>
        <end position="103"/>
    </location>
</feature>
<dbReference type="InterPro" id="IPR000571">
    <property type="entry name" value="Znf_CCCH"/>
</dbReference>
<dbReference type="OrthoDB" id="407779at2759"/>
<name>A0A812R1S5_9DINO</name>
<evidence type="ECO:0000313" key="3">
    <source>
        <dbReference type="EMBL" id="CAE7416193.1"/>
    </source>
</evidence>
<evidence type="ECO:0000256" key="1">
    <source>
        <dbReference type="PROSITE-ProRule" id="PRU00723"/>
    </source>
</evidence>